<dbReference type="AlphaFoldDB" id="M2QMI6"/>
<evidence type="ECO:0000313" key="2">
    <source>
        <dbReference type="EMBL" id="EMD38258.1"/>
    </source>
</evidence>
<dbReference type="Proteomes" id="UP000016930">
    <property type="component" value="Unassembled WGS sequence"/>
</dbReference>
<feature type="transmembrane region" description="Helical" evidence="1">
    <location>
        <begin position="15"/>
        <end position="34"/>
    </location>
</feature>
<protein>
    <submittedName>
        <fullName evidence="2">Uncharacterized protein</fullName>
    </submittedName>
</protein>
<sequence length="119" mass="13728">MSSSALSRHDLPRKAFILPSATPCWLNLCTYAVFPRHSYRMGCRLFTVGPAWYRAIKPLNSYTVLPLFFELCTTSCFLCAPHQYTRDWMWRSLGSLAHSPSQISLFLSPHPFWIRCPAK</sequence>
<dbReference type="HOGENOM" id="CLU_2066929_0_0_1"/>
<gene>
    <name evidence="2" type="ORF">CERSUDRAFT_113422</name>
</gene>
<reference evidence="2 3" key="1">
    <citation type="journal article" date="2012" name="Proc. Natl. Acad. Sci. U.S.A.">
        <title>Comparative genomics of Ceriporiopsis subvermispora and Phanerochaete chrysosporium provide insight into selective ligninolysis.</title>
        <authorList>
            <person name="Fernandez-Fueyo E."/>
            <person name="Ruiz-Duenas F.J."/>
            <person name="Ferreira P."/>
            <person name="Floudas D."/>
            <person name="Hibbett D.S."/>
            <person name="Canessa P."/>
            <person name="Larrondo L.F."/>
            <person name="James T.Y."/>
            <person name="Seelenfreund D."/>
            <person name="Lobos S."/>
            <person name="Polanco R."/>
            <person name="Tello M."/>
            <person name="Honda Y."/>
            <person name="Watanabe T."/>
            <person name="Watanabe T."/>
            <person name="Ryu J.S."/>
            <person name="Kubicek C.P."/>
            <person name="Schmoll M."/>
            <person name="Gaskell J."/>
            <person name="Hammel K.E."/>
            <person name="St John F.J."/>
            <person name="Vanden Wymelenberg A."/>
            <person name="Sabat G."/>
            <person name="Splinter BonDurant S."/>
            <person name="Syed K."/>
            <person name="Yadav J.S."/>
            <person name="Doddapaneni H."/>
            <person name="Subramanian V."/>
            <person name="Lavin J.L."/>
            <person name="Oguiza J.A."/>
            <person name="Perez G."/>
            <person name="Pisabarro A.G."/>
            <person name="Ramirez L."/>
            <person name="Santoyo F."/>
            <person name="Master E."/>
            <person name="Coutinho P.M."/>
            <person name="Henrissat B."/>
            <person name="Lombard V."/>
            <person name="Magnuson J.K."/>
            <person name="Kuees U."/>
            <person name="Hori C."/>
            <person name="Igarashi K."/>
            <person name="Samejima M."/>
            <person name="Held B.W."/>
            <person name="Barry K.W."/>
            <person name="LaButti K.M."/>
            <person name="Lapidus A."/>
            <person name="Lindquist E.A."/>
            <person name="Lucas S.M."/>
            <person name="Riley R."/>
            <person name="Salamov A.A."/>
            <person name="Hoffmeister D."/>
            <person name="Schwenk D."/>
            <person name="Hadar Y."/>
            <person name="Yarden O."/>
            <person name="de Vries R.P."/>
            <person name="Wiebenga A."/>
            <person name="Stenlid J."/>
            <person name="Eastwood D."/>
            <person name="Grigoriev I.V."/>
            <person name="Berka R.M."/>
            <person name="Blanchette R.A."/>
            <person name="Kersten P."/>
            <person name="Martinez A.T."/>
            <person name="Vicuna R."/>
            <person name="Cullen D."/>
        </authorList>
    </citation>
    <scope>NUCLEOTIDE SEQUENCE [LARGE SCALE GENOMIC DNA]</scope>
    <source>
        <strain evidence="2 3">B</strain>
    </source>
</reference>
<feature type="non-terminal residue" evidence="2">
    <location>
        <position position="119"/>
    </location>
</feature>
<organism evidence="2 3">
    <name type="scientific">Ceriporiopsis subvermispora (strain B)</name>
    <name type="common">White-rot fungus</name>
    <name type="synonym">Gelatoporia subvermispora</name>
    <dbReference type="NCBI Taxonomy" id="914234"/>
    <lineage>
        <taxon>Eukaryota</taxon>
        <taxon>Fungi</taxon>
        <taxon>Dikarya</taxon>
        <taxon>Basidiomycota</taxon>
        <taxon>Agaricomycotina</taxon>
        <taxon>Agaricomycetes</taxon>
        <taxon>Polyporales</taxon>
        <taxon>Gelatoporiaceae</taxon>
        <taxon>Gelatoporia</taxon>
    </lineage>
</organism>
<evidence type="ECO:0000313" key="3">
    <source>
        <dbReference type="Proteomes" id="UP000016930"/>
    </source>
</evidence>
<proteinExistence type="predicted"/>
<name>M2QMI6_CERS8</name>
<keyword evidence="1" id="KW-0812">Transmembrane</keyword>
<keyword evidence="1" id="KW-1133">Transmembrane helix</keyword>
<keyword evidence="3" id="KW-1185">Reference proteome</keyword>
<evidence type="ECO:0000256" key="1">
    <source>
        <dbReference type="SAM" id="Phobius"/>
    </source>
</evidence>
<keyword evidence="1" id="KW-0472">Membrane</keyword>
<dbReference type="EMBL" id="KB445795">
    <property type="protein sequence ID" value="EMD38258.1"/>
    <property type="molecule type" value="Genomic_DNA"/>
</dbReference>
<accession>M2QMI6</accession>